<dbReference type="InterPro" id="IPR001138">
    <property type="entry name" value="Zn2Cys6_DnaBD"/>
</dbReference>
<comment type="caution">
    <text evidence="9">The sequence shown here is derived from an EMBL/GenBank/DDBJ whole genome shotgun (WGS) entry which is preliminary data.</text>
</comment>
<dbReference type="InterPro" id="IPR007219">
    <property type="entry name" value="XnlR_reg_dom"/>
</dbReference>
<evidence type="ECO:0000256" key="7">
    <source>
        <dbReference type="SAM" id="MobiDB-lite"/>
    </source>
</evidence>
<dbReference type="GO" id="GO:0000976">
    <property type="term" value="F:transcription cis-regulatory region binding"/>
    <property type="evidence" value="ECO:0007669"/>
    <property type="project" value="TreeGrafter"/>
</dbReference>
<feature type="compositionally biased region" description="Low complexity" evidence="7">
    <location>
        <begin position="223"/>
        <end position="242"/>
    </location>
</feature>
<dbReference type="PANTHER" id="PTHR31845">
    <property type="entry name" value="FINGER DOMAIN PROTEIN, PUTATIVE-RELATED"/>
    <property type="match status" value="1"/>
</dbReference>
<evidence type="ECO:0000256" key="2">
    <source>
        <dbReference type="ARBA" id="ARBA00022723"/>
    </source>
</evidence>
<keyword evidence="2" id="KW-0479">Metal-binding</keyword>
<organism evidence="9 10">
    <name type="scientific">Grifola frondosa</name>
    <name type="common">Maitake</name>
    <name type="synonym">Polyporus frondosus</name>
    <dbReference type="NCBI Taxonomy" id="5627"/>
    <lineage>
        <taxon>Eukaryota</taxon>
        <taxon>Fungi</taxon>
        <taxon>Dikarya</taxon>
        <taxon>Basidiomycota</taxon>
        <taxon>Agaricomycotina</taxon>
        <taxon>Agaricomycetes</taxon>
        <taxon>Polyporales</taxon>
        <taxon>Grifolaceae</taxon>
        <taxon>Grifola</taxon>
    </lineage>
</organism>
<dbReference type="GO" id="GO:0006351">
    <property type="term" value="P:DNA-templated transcription"/>
    <property type="evidence" value="ECO:0007669"/>
    <property type="project" value="InterPro"/>
</dbReference>
<feature type="region of interest" description="Disordered" evidence="7">
    <location>
        <begin position="216"/>
        <end position="250"/>
    </location>
</feature>
<dbReference type="Proteomes" id="UP000092993">
    <property type="component" value="Unassembled WGS sequence"/>
</dbReference>
<evidence type="ECO:0000256" key="3">
    <source>
        <dbReference type="ARBA" id="ARBA00023015"/>
    </source>
</evidence>
<dbReference type="OMA" id="HNISCEY"/>
<dbReference type="STRING" id="5627.A0A1C7MFN9"/>
<protein>
    <submittedName>
        <fullName evidence="9">Protein priB</fullName>
    </submittedName>
</protein>
<evidence type="ECO:0000313" key="9">
    <source>
        <dbReference type="EMBL" id="OBZ75751.1"/>
    </source>
</evidence>
<reference evidence="9 10" key="1">
    <citation type="submission" date="2016-03" db="EMBL/GenBank/DDBJ databases">
        <title>Whole genome sequencing of Grifola frondosa 9006-11.</title>
        <authorList>
            <person name="Min B."/>
            <person name="Park H."/>
            <person name="Kim J.-G."/>
            <person name="Cho H."/>
            <person name="Oh Y.-L."/>
            <person name="Kong W.-S."/>
            <person name="Choi I.-G."/>
        </authorList>
    </citation>
    <scope>NUCLEOTIDE SEQUENCE [LARGE SCALE GENOMIC DNA]</scope>
    <source>
        <strain evidence="9 10">9006-11</strain>
    </source>
</reference>
<evidence type="ECO:0000313" key="10">
    <source>
        <dbReference type="Proteomes" id="UP000092993"/>
    </source>
</evidence>
<dbReference type="OrthoDB" id="3163292at2759"/>
<dbReference type="AlphaFoldDB" id="A0A1C7MFN9"/>
<proteinExistence type="predicted"/>
<dbReference type="Gene3D" id="4.10.240.10">
    <property type="entry name" value="Zn(2)-C6 fungal-type DNA-binding domain"/>
    <property type="match status" value="1"/>
</dbReference>
<name>A0A1C7MFN9_GRIFR</name>
<dbReference type="GO" id="GO:0008270">
    <property type="term" value="F:zinc ion binding"/>
    <property type="evidence" value="ECO:0007669"/>
    <property type="project" value="InterPro"/>
</dbReference>
<evidence type="ECO:0000256" key="1">
    <source>
        <dbReference type="ARBA" id="ARBA00004123"/>
    </source>
</evidence>
<dbReference type="GO" id="GO:0005634">
    <property type="term" value="C:nucleus"/>
    <property type="evidence" value="ECO:0007669"/>
    <property type="project" value="UniProtKB-SubCell"/>
</dbReference>
<dbReference type="Pfam" id="PF04082">
    <property type="entry name" value="Fungal_trans"/>
    <property type="match status" value="1"/>
</dbReference>
<gene>
    <name evidence="9" type="primary">priB_3</name>
    <name evidence="9" type="ORF">A0H81_04675</name>
</gene>
<keyword evidence="10" id="KW-1185">Reference proteome</keyword>
<evidence type="ECO:0000256" key="6">
    <source>
        <dbReference type="ARBA" id="ARBA00023242"/>
    </source>
</evidence>
<evidence type="ECO:0000256" key="5">
    <source>
        <dbReference type="ARBA" id="ARBA00023163"/>
    </source>
</evidence>
<keyword evidence="3" id="KW-0805">Transcription regulation</keyword>
<feature type="region of interest" description="Disordered" evidence="7">
    <location>
        <begin position="131"/>
        <end position="200"/>
    </location>
</feature>
<feature type="compositionally biased region" description="Polar residues" evidence="7">
    <location>
        <begin position="136"/>
        <end position="149"/>
    </location>
</feature>
<evidence type="ECO:0000256" key="4">
    <source>
        <dbReference type="ARBA" id="ARBA00023125"/>
    </source>
</evidence>
<keyword evidence="4" id="KW-0238">DNA-binding</keyword>
<keyword evidence="5" id="KW-0804">Transcription</keyword>
<keyword evidence="6" id="KW-0539">Nucleus</keyword>
<comment type="subcellular location">
    <subcellularLocation>
        <location evidence="1">Nucleus</location>
    </subcellularLocation>
</comment>
<dbReference type="CDD" id="cd12148">
    <property type="entry name" value="fungal_TF_MHR"/>
    <property type="match status" value="1"/>
</dbReference>
<sequence length="699" mass="78865">MYAAIFIPAHSPPLSFFTSPHPFPFPLNLLPPSSPSTVPFAVFLNSQSSAQMSHPRKTARSQRRQGMHSMQKAKMKCVGAEDGTQPCQRCKRSGNTCVFEKHRRGRKPGSKLSEASKMLRRLEKGLTTAKAKRPPNNITLPAPVSSSTGYHREISPGNPFHNNELPPILNHPSSCSSDDDMDEDENRDRNHQGMVPAKVINKEKEKSFFNVVMNPHHTEPLLPRSTTDTSRQQSSPSQSPPSGKSMNSPPPSFSDGLFTRSFKDPVAAGLVTDVEVSRLFDLFYLRLNPFINLFDASLHSAEYVREKCSFLFTVIIMAVCKFFKPECYAATRRLAQDMAILAFAEGQQTIEVVQAYMCLTYWKEPEDNRTWTYIGYASRMAVGLELNRYVGKRSTHESDLQMRERRNRERTYLVLFVHDRSLSMQTAKQWMLPEGDLVRHVKTWLEEGGSPIRPEDVIIAAFVELRLIGSEATDSFYKHQHAPASYAVDANHDNELKSCNSKLDAWVEEWLFEMRKAGGTSFHYTFLKFFQFHVRLFLNSFGINGSISQMSRVSPNYVAVKECYNSAMSNLTIVAKDFADMGILRYGQESITVMTAYAAVVLLKLLRSSDSGPSQTEDIYTLINRTASAYEAGGCPSSDPRPIMRDSYVAWLKTTGRGSSGRWTHIKEAFNMLVSTFQRTLQQDPPRELSCPLSHVHQG</sequence>
<dbReference type="InterPro" id="IPR036864">
    <property type="entry name" value="Zn2-C6_fun-type_DNA-bd_sf"/>
</dbReference>
<dbReference type="InterPro" id="IPR051089">
    <property type="entry name" value="prtT"/>
</dbReference>
<dbReference type="CDD" id="cd00067">
    <property type="entry name" value="GAL4"/>
    <property type="match status" value="1"/>
</dbReference>
<accession>A0A1C7MFN9</accession>
<dbReference type="EMBL" id="LUGG01000004">
    <property type="protein sequence ID" value="OBZ75751.1"/>
    <property type="molecule type" value="Genomic_DNA"/>
</dbReference>
<dbReference type="GO" id="GO:0000981">
    <property type="term" value="F:DNA-binding transcription factor activity, RNA polymerase II-specific"/>
    <property type="evidence" value="ECO:0007669"/>
    <property type="project" value="InterPro"/>
</dbReference>
<feature type="domain" description="Xylanolytic transcriptional activator regulatory" evidence="8">
    <location>
        <begin position="335"/>
        <end position="428"/>
    </location>
</feature>
<evidence type="ECO:0000259" key="8">
    <source>
        <dbReference type="Pfam" id="PF04082"/>
    </source>
</evidence>
<dbReference type="PANTHER" id="PTHR31845:SF19">
    <property type="entry name" value="TRANSCRIPTION FACTOR DOMAIN-CONTAINING PROTEIN"/>
    <property type="match status" value="1"/>
</dbReference>